<comment type="subcellular location">
    <subcellularLocation>
        <location evidence="1">Secreted</location>
    </subcellularLocation>
</comment>
<evidence type="ECO:0000256" key="4">
    <source>
        <dbReference type="ARBA" id="ARBA00022729"/>
    </source>
</evidence>
<evidence type="ECO:0000259" key="10">
    <source>
        <dbReference type="Pfam" id="PF16656"/>
    </source>
</evidence>
<feature type="chain" id="PRO_5035488615" description="Purple acid phosphatase" evidence="6">
    <location>
        <begin position="21"/>
        <end position="626"/>
    </location>
</feature>
<evidence type="ECO:0000313" key="11">
    <source>
        <dbReference type="EMBL" id="TMW64558.1"/>
    </source>
</evidence>
<dbReference type="EC" id="3.1.3.2" evidence="6"/>
<reference evidence="11" key="1">
    <citation type="submission" date="2019-03" db="EMBL/GenBank/DDBJ databases">
        <title>Long read genome sequence of the mycoparasitic Pythium oligandrum ATCC 38472 isolated from sugarbeet rhizosphere.</title>
        <authorList>
            <person name="Gaulin E."/>
        </authorList>
    </citation>
    <scope>NUCLEOTIDE SEQUENCE</scope>
    <source>
        <strain evidence="11">ATCC 38472_TT</strain>
    </source>
</reference>
<keyword evidence="12" id="KW-1185">Reference proteome</keyword>
<proteinExistence type="inferred from homology"/>
<keyword evidence="5" id="KW-0325">Glycoprotein</keyword>
<organism evidence="11 12">
    <name type="scientific">Pythium oligandrum</name>
    <name type="common">Mycoparasitic fungus</name>
    <dbReference type="NCBI Taxonomy" id="41045"/>
    <lineage>
        <taxon>Eukaryota</taxon>
        <taxon>Sar</taxon>
        <taxon>Stramenopiles</taxon>
        <taxon>Oomycota</taxon>
        <taxon>Peronosporomycetes</taxon>
        <taxon>Pythiales</taxon>
        <taxon>Pythiaceae</taxon>
        <taxon>Pythium</taxon>
    </lineage>
</organism>
<dbReference type="Pfam" id="PF16656">
    <property type="entry name" value="Pur_ac_phosph_N"/>
    <property type="match status" value="1"/>
</dbReference>
<dbReference type="GO" id="GO:0046872">
    <property type="term" value="F:metal ion binding"/>
    <property type="evidence" value="ECO:0007669"/>
    <property type="project" value="InterPro"/>
</dbReference>
<dbReference type="Pfam" id="PF14008">
    <property type="entry name" value="Metallophos_C"/>
    <property type="match status" value="1"/>
</dbReference>
<evidence type="ECO:0000313" key="12">
    <source>
        <dbReference type="Proteomes" id="UP000794436"/>
    </source>
</evidence>
<comment type="catalytic activity">
    <reaction evidence="6">
        <text>a phosphate monoester + H2O = an alcohol + phosphate</text>
        <dbReference type="Rhea" id="RHEA:15017"/>
        <dbReference type="ChEBI" id="CHEBI:15377"/>
        <dbReference type="ChEBI" id="CHEBI:30879"/>
        <dbReference type="ChEBI" id="CHEBI:43474"/>
        <dbReference type="ChEBI" id="CHEBI:67140"/>
        <dbReference type="EC" id="3.1.3.2"/>
    </reaction>
</comment>
<feature type="domain" description="Purple acid phosphatase C-terminal" evidence="9">
    <location>
        <begin position="556"/>
        <end position="613"/>
    </location>
</feature>
<comment type="subunit">
    <text evidence="2">Homodimer.</text>
</comment>
<dbReference type="OrthoDB" id="45007at2759"/>
<dbReference type="InterPro" id="IPR015914">
    <property type="entry name" value="PAPs_N"/>
</dbReference>
<dbReference type="GO" id="GO:0005576">
    <property type="term" value="C:extracellular region"/>
    <property type="evidence" value="ECO:0007669"/>
    <property type="project" value="UniProtKB-SubCell"/>
</dbReference>
<evidence type="ECO:0000259" key="9">
    <source>
        <dbReference type="Pfam" id="PF14008"/>
    </source>
</evidence>
<dbReference type="InterPro" id="IPR041792">
    <property type="entry name" value="MPP_PAP"/>
</dbReference>
<feature type="signal peptide" evidence="6">
    <location>
        <begin position="1"/>
        <end position="20"/>
    </location>
</feature>
<dbReference type="Proteomes" id="UP000794436">
    <property type="component" value="Unassembled WGS sequence"/>
</dbReference>
<evidence type="ECO:0000256" key="2">
    <source>
        <dbReference type="ARBA" id="ARBA00011738"/>
    </source>
</evidence>
<dbReference type="InterPro" id="IPR008963">
    <property type="entry name" value="Purple_acid_Pase-like_N"/>
</dbReference>
<evidence type="ECO:0000256" key="5">
    <source>
        <dbReference type="ARBA" id="ARBA00023180"/>
    </source>
</evidence>
<evidence type="ECO:0000256" key="1">
    <source>
        <dbReference type="ARBA" id="ARBA00004613"/>
    </source>
</evidence>
<dbReference type="PANTHER" id="PTHR45778">
    <property type="entry name" value="PURPLE ACID PHOSPHATASE-RELATED"/>
    <property type="match status" value="1"/>
</dbReference>
<dbReference type="SUPFAM" id="SSF56300">
    <property type="entry name" value="Metallo-dependent phosphatases"/>
    <property type="match status" value="1"/>
</dbReference>
<protein>
    <recommendedName>
        <fullName evidence="6">Purple acid phosphatase</fullName>
        <ecNumber evidence="6">3.1.3.2</ecNumber>
    </recommendedName>
</protein>
<dbReference type="EMBL" id="SPLM01000039">
    <property type="protein sequence ID" value="TMW64558.1"/>
    <property type="molecule type" value="Genomic_DNA"/>
</dbReference>
<keyword evidence="3" id="KW-0964">Secreted</keyword>
<dbReference type="AlphaFoldDB" id="A0A8K1FNE1"/>
<accession>A0A8K1FNE1</accession>
<evidence type="ECO:0000256" key="6">
    <source>
        <dbReference type="RuleBase" id="RU361203"/>
    </source>
</evidence>
<comment type="caution">
    <text evidence="11">The sequence shown here is derived from an EMBL/GenBank/DDBJ whole genome shotgun (WGS) entry which is preliminary data.</text>
</comment>
<dbReference type="InterPro" id="IPR004843">
    <property type="entry name" value="Calcineurin-like_PHP"/>
</dbReference>
<evidence type="ECO:0000256" key="7">
    <source>
        <dbReference type="SAM" id="MobiDB-lite"/>
    </source>
</evidence>
<evidence type="ECO:0000256" key="3">
    <source>
        <dbReference type="ARBA" id="ARBA00022525"/>
    </source>
</evidence>
<keyword evidence="4 6" id="KW-0732">Signal</keyword>
<dbReference type="InterPro" id="IPR025733">
    <property type="entry name" value="PAPs_C"/>
</dbReference>
<gene>
    <name evidence="11" type="ORF">Poli38472_011438</name>
</gene>
<dbReference type="Gene3D" id="2.60.40.380">
    <property type="entry name" value="Purple acid phosphatase-like, N-terminal"/>
    <property type="match status" value="1"/>
</dbReference>
<feature type="domain" description="Purple acid phosphatase N-terminal" evidence="10">
    <location>
        <begin position="184"/>
        <end position="290"/>
    </location>
</feature>
<feature type="domain" description="Calcineurin-like phosphoesterase" evidence="8">
    <location>
        <begin position="303"/>
        <end position="531"/>
    </location>
</feature>
<keyword evidence="6" id="KW-0378">Hydrolase</keyword>
<dbReference type="Pfam" id="PF00149">
    <property type="entry name" value="Metallophos"/>
    <property type="match status" value="1"/>
</dbReference>
<dbReference type="SUPFAM" id="SSF49363">
    <property type="entry name" value="Purple acid phosphatase, N-terminal domain"/>
    <property type="match status" value="1"/>
</dbReference>
<comment type="similarity">
    <text evidence="6">Belongs to the metallophosphoesterase superfamily. Purple acid phosphatase family.</text>
</comment>
<evidence type="ECO:0000259" key="8">
    <source>
        <dbReference type="Pfam" id="PF00149"/>
    </source>
</evidence>
<dbReference type="InterPro" id="IPR029052">
    <property type="entry name" value="Metallo-depent_PP-like"/>
</dbReference>
<name>A0A8K1FNE1_PYTOL</name>
<feature type="region of interest" description="Disordered" evidence="7">
    <location>
        <begin position="397"/>
        <end position="419"/>
    </location>
</feature>
<dbReference type="PANTHER" id="PTHR45778:SF7">
    <property type="entry name" value="PURPLE ACID PHOSPHATASE"/>
    <property type="match status" value="1"/>
</dbReference>
<dbReference type="CDD" id="cd00839">
    <property type="entry name" value="MPP_PAPs"/>
    <property type="match status" value="1"/>
</dbReference>
<dbReference type="Gene3D" id="3.60.21.10">
    <property type="match status" value="1"/>
</dbReference>
<dbReference type="GO" id="GO:0003993">
    <property type="term" value="F:acid phosphatase activity"/>
    <property type="evidence" value="ECO:0007669"/>
    <property type="project" value="UniProtKB-EC"/>
</dbReference>
<sequence length="626" mass="69880">MRSIFVSAALVALLATSTLAEEQRNHANDYIRGGTWLYHEDDGPCGRDPLRLNCSFAPTQVANSTSLNIALAAESVTLTVSRRMIKHLDPLDVKIQLNGVTGTDQDWVGAYCIDNPQSQVPLADKEYIDYQYTTAAVDGVLHFGPLVNMRCTWQFRYFTMRNGNWYYKLGESPYVTFEKGPQEPLHVHVASTSNSLEMKIMWVSASVPKPQVEFGLSADKLTHRATGTGETYAASDMCQSPATQVAANLYRNPGMMYSATIAPLMPGLTYYYRVSGGDSTPKSQVFKLKTPPSPGAHNGPASFIVYGDLGDWNIHATGKLPDDRTATTMQLVRRDLNDPNRNYAAVMHYGDLSYAMGKTYLWDQFGAVIQPVASEIPYMVGVGNHEYCYTTGGEKDPSGAGGGGFHPPEGNYGTDSQGECGVPTHKRFKMPNNGNNVFWWSVEMGLVHHTMVSSEHDYTVGSTMYKWIEKDLRSVNRAKTPWVFMHIHRPMYTSEQYESDHRVALLIRKHLEPLLAKYKVDIVFSGHYHAYELTCPVYLDSCRSEKLPNGLEKAKAPVHIMVGSAGADVDNVGYYDVPWRVDAILDYGYGRIHVYNETHAQFEFVLNRHGNVASSAWIISDHDWTV</sequence>